<feature type="transmembrane region" description="Helical" evidence="10">
    <location>
        <begin position="210"/>
        <end position="232"/>
    </location>
</feature>
<evidence type="ECO:0000256" key="1">
    <source>
        <dbReference type="ARBA" id="ARBA00004141"/>
    </source>
</evidence>
<sequence>MPASTTPALVGGDLPGQELFAFQEGQDLDALPPRLAADGAQHDLVSPQAQLATNPSDDGSHLSGEKNAGPIDPEKGGRLSNETAVTEEISNDPNIVDWDGPDDPTNPLNWTPKKKWLQISLLSVLTFLTPLASSMFAPGIPDVQKDFQSYSPAKATFVVSIFLLGYAVGPLVIAPLSEIYGRLIVYHISNLLFIVFTIACAVSTNMDMLIGFRFLAGCVGVTPVNNGGGTITDLMKPEQRGGAMAIWSLGPLLGPIIGPVAGGFLVQAEGWRWSFWVVTIAAGAVAILAFFGMRETYVPTVLEKKTRRLRKETGNMKLRSKLDSQVSSRELFLRAIVRPSKLLFLSPICFLMSLYMAFIYAIISGTVGLVYIGMGIGLLLGLALIGTTSDRILTYLANKHSEGKAKPEYRLPAVMFTGPAVPIGLIIYGWTTQYHIQWAVPLLGSLFVGMGIISTFLSINTYLVDTFARYAASAMAANTVLRSVFGATFPLFELQMYQQLGLGWGNTLLALIALALCPIPWGFFFYGERLRTSPRFQMQL</sequence>
<organism evidence="12 13">
    <name type="scientific">Acrodontium crateriforme</name>
    <dbReference type="NCBI Taxonomy" id="150365"/>
    <lineage>
        <taxon>Eukaryota</taxon>
        <taxon>Fungi</taxon>
        <taxon>Dikarya</taxon>
        <taxon>Ascomycota</taxon>
        <taxon>Pezizomycotina</taxon>
        <taxon>Dothideomycetes</taxon>
        <taxon>Dothideomycetidae</taxon>
        <taxon>Mycosphaerellales</taxon>
        <taxon>Teratosphaeriaceae</taxon>
        <taxon>Acrodontium</taxon>
    </lineage>
</organism>
<dbReference type="GO" id="GO:0016020">
    <property type="term" value="C:membrane"/>
    <property type="evidence" value="ECO:0007669"/>
    <property type="project" value="UniProtKB-SubCell"/>
</dbReference>
<evidence type="ECO:0000256" key="4">
    <source>
        <dbReference type="ARBA" id="ARBA00023136"/>
    </source>
</evidence>
<dbReference type="InterPro" id="IPR020846">
    <property type="entry name" value="MFS_dom"/>
</dbReference>
<feature type="transmembrane region" description="Helical" evidence="10">
    <location>
        <begin position="436"/>
        <end position="459"/>
    </location>
</feature>
<dbReference type="SUPFAM" id="SSF103473">
    <property type="entry name" value="MFS general substrate transporter"/>
    <property type="match status" value="1"/>
</dbReference>
<name>A0AAQ3M588_9PEZI</name>
<feature type="transmembrane region" description="Helical" evidence="10">
    <location>
        <begin position="244"/>
        <end position="267"/>
    </location>
</feature>
<proteinExistence type="inferred from homology"/>
<feature type="transmembrane region" description="Helical" evidence="10">
    <location>
        <begin position="369"/>
        <end position="388"/>
    </location>
</feature>
<keyword evidence="2 10" id="KW-0812">Transmembrane</keyword>
<feature type="transmembrane region" description="Helical" evidence="10">
    <location>
        <begin position="471"/>
        <end position="492"/>
    </location>
</feature>
<reference evidence="12 13" key="1">
    <citation type="submission" date="2023-11" db="EMBL/GenBank/DDBJ databases">
        <title>An acidophilic fungus is an integral part of prey digestion in a carnivorous sundew plant.</title>
        <authorList>
            <person name="Tsai I.J."/>
        </authorList>
    </citation>
    <scope>NUCLEOTIDE SEQUENCE [LARGE SCALE GENOMIC DNA]</scope>
    <source>
        <strain evidence="12">169a</strain>
    </source>
</reference>
<feature type="domain" description="Major facilitator superfamily (MFS) profile" evidence="11">
    <location>
        <begin position="118"/>
        <end position="530"/>
    </location>
</feature>
<dbReference type="InterPro" id="IPR011701">
    <property type="entry name" value="MFS"/>
</dbReference>
<evidence type="ECO:0000256" key="5">
    <source>
        <dbReference type="ARBA" id="ARBA00038347"/>
    </source>
</evidence>
<feature type="transmembrane region" description="Helical" evidence="10">
    <location>
        <begin position="409"/>
        <end position="430"/>
    </location>
</feature>
<evidence type="ECO:0000313" key="13">
    <source>
        <dbReference type="Proteomes" id="UP001303373"/>
    </source>
</evidence>
<evidence type="ECO:0000256" key="7">
    <source>
        <dbReference type="ARBA" id="ARBA00069139"/>
    </source>
</evidence>
<keyword evidence="4 10" id="KW-0472">Membrane</keyword>
<comment type="similarity">
    <text evidence="5">Belongs to the major facilitator superfamily. CAR1 family.</text>
</comment>
<evidence type="ECO:0000256" key="6">
    <source>
        <dbReference type="ARBA" id="ARBA00053977"/>
    </source>
</evidence>
<feature type="transmembrane region" description="Helical" evidence="10">
    <location>
        <begin position="183"/>
        <end position="204"/>
    </location>
</feature>
<evidence type="ECO:0000256" key="10">
    <source>
        <dbReference type="SAM" id="Phobius"/>
    </source>
</evidence>
<feature type="transmembrane region" description="Helical" evidence="10">
    <location>
        <begin position="504"/>
        <end position="526"/>
    </location>
</feature>
<evidence type="ECO:0000256" key="3">
    <source>
        <dbReference type="ARBA" id="ARBA00022989"/>
    </source>
</evidence>
<dbReference type="PROSITE" id="PS50850">
    <property type="entry name" value="MFS"/>
    <property type="match status" value="1"/>
</dbReference>
<feature type="transmembrane region" description="Helical" evidence="10">
    <location>
        <begin position="157"/>
        <end position="176"/>
    </location>
</feature>
<comment type="function">
    <text evidence="6">MFS transporter; part of the gene cluster that mediates the biosynthesis of cercosporin, a light-activated, non-host-selective toxin. The perylenequinone chromophore of cercosporin absorbs light energy to attain an electronically-activated triplet state and produces active oxygen species such as the hydroxyl radical, superoxide, hydrogen peroxide or singlet oxygen upon reaction with oxygen molecules. These reactive oxygen species cause damage to various cellular components including lipids, proteins and nucleic acids. Responsible for secretion and accumulation of cercosporin, but does not play any roles in self-protection against the toxicity of cercosporin.</text>
</comment>
<keyword evidence="3 10" id="KW-1133">Transmembrane helix</keyword>
<feature type="region of interest" description="Disordered" evidence="9">
    <location>
        <begin position="21"/>
        <end position="78"/>
    </location>
</feature>
<evidence type="ECO:0000256" key="2">
    <source>
        <dbReference type="ARBA" id="ARBA00022692"/>
    </source>
</evidence>
<accession>A0AAQ3M588</accession>
<evidence type="ECO:0000256" key="9">
    <source>
        <dbReference type="SAM" id="MobiDB-lite"/>
    </source>
</evidence>
<dbReference type="Proteomes" id="UP001303373">
    <property type="component" value="Chromosome 5"/>
</dbReference>
<evidence type="ECO:0000259" key="11">
    <source>
        <dbReference type="PROSITE" id="PS50850"/>
    </source>
</evidence>
<dbReference type="InterPro" id="IPR036259">
    <property type="entry name" value="MFS_trans_sf"/>
</dbReference>
<gene>
    <name evidence="12" type="ORF">R9X50_00398200</name>
</gene>
<dbReference type="AlphaFoldDB" id="A0AAQ3M588"/>
<dbReference type="PANTHER" id="PTHR23502:SF68">
    <property type="entry name" value="MULTIDRUG TRANSPORTER, PUTATIVE (AFU_ORTHOLOGUE AFUA_3G01120)-RELATED"/>
    <property type="match status" value="1"/>
</dbReference>
<feature type="transmembrane region" description="Helical" evidence="10">
    <location>
        <begin position="116"/>
        <end position="137"/>
    </location>
</feature>
<protein>
    <recommendedName>
        <fullName evidence="7">Cercosporin MFS transporter CTB4</fullName>
    </recommendedName>
    <alternativeName>
        <fullName evidence="8">Cercosporin toxin biosynthesis cluster protein 4</fullName>
    </alternativeName>
</protein>
<dbReference type="PANTHER" id="PTHR23502">
    <property type="entry name" value="MAJOR FACILITATOR SUPERFAMILY"/>
    <property type="match status" value="1"/>
</dbReference>
<dbReference type="FunFam" id="1.20.1250.20:FF:000011">
    <property type="entry name" value="MFS multidrug transporter, putative"/>
    <property type="match status" value="1"/>
</dbReference>
<keyword evidence="13" id="KW-1185">Reference proteome</keyword>
<dbReference type="Pfam" id="PF07690">
    <property type="entry name" value="MFS_1"/>
    <property type="match status" value="1"/>
</dbReference>
<dbReference type="Gene3D" id="1.20.1250.20">
    <property type="entry name" value="MFS general substrate transporter like domains"/>
    <property type="match status" value="1"/>
</dbReference>
<dbReference type="EMBL" id="CP138584">
    <property type="protein sequence ID" value="WPH01147.1"/>
    <property type="molecule type" value="Genomic_DNA"/>
</dbReference>
<dbReference type="GO" id="GO:0022857">
    <property type="term" value="F:transmembrane transporter activity"/>
    <property type="evidence" value="ECO:0007669"/>
    <property type="project" value="InterPro"/>
</dbReference>
<dbReference type="CDD" id="cd17323">
    <property type="entry name" value="MFS_Tpo1_MDR_like"/>
    <property type="match status" value="1"/>
</dbReference>
<evidence type="ECO:0000313" key="12">
    <source>
        <dbReference type="EMBL" id="WPH01147.1"/>
    </source>
</evidence>
<feature type="transmembrane region" description="Helical" evidence="10">
    <location>
        <begin position="273"/>
        <end position="293"/>
    </location>
</feature>
<evidence type="ECO:0000256" key="8">
    <source>
        <dbReference type="ARBA" id="ARBA00077167"/>
    </source>
</evidence>
<feature type="compositionally biased region" description="Polar residues" evidence="9">
    <location>
        <begin position="47"/>
        <end position="57"/>
    </location>
</feature>
<feature type="transmembrane region" description="Helical" evidence="10">
    <location>
        <begin position="342"/>
        <end position="363"/>
    </location>
</feature>
<comment type="subcellular location">
    <subcellularLocation>
        <location evidence="1">Membrane</location>
        <topology evidence="1">Multi-pass membrane protein</topology>
    </subcellularLocation>
</comment>